<keyword evidence="3" id="KW-1185">Reference proteome</keyword>
<feature type="chain" id="PRO_5034654609" evidence="1">
    <location>
        <begin position="20"/>
        <end position="184"/>
    </location>
</feature>
<dbReference type="Proteomes" id="UP000566819">
    <property type="component" value="Unassembled WGS sequence"/>
</dbReference>
<evidence type="ECO:0000313" key="3">
    <source>
        <dbReference type="Proteomes" id="UP000566819"/>
    </source>
</evidence>
<name>A0A8H4RWB3_9HELO</name>
<dbReference type="OrthoDB" id="3633220at2759"/>
<protein>
    <submittedName>
        <fullName evidence="2">Uncharacterized protein</fullName>
    </submittedName>
</protein>
<proteinExistence type="predicted"/>
<feature type="signal peptide" evidence="1">
    <location>
        <begin position="1"/>
        <end position="19"/>
    </location>
</feature>
<dbReference type="EMBL" id="JAAMPI010000033">
    <property type="protein sequence ID" value="KAF4637175.1"/>
    <property type="molecule type" value="Genomic_DNA"/>
</dbReference>
<reference evidence="2 3" key="1">
    <citation type="submission" date="2020-03" db="EMBL/GenBank/DDBJ databases">
        <title>Draft Genome Sequence of Cudoniella acicularis.</title>
        <authorList>
            <person name="Buettner E."/>
            <person name="Kellner H."/>
        </authorList>
    </citation>
    <scope>NUCLEOTIDE SEQUENCE [LARGE SCALE GENOMIC DNA]</scope>
    <source>
        <strain evidence="2 3">DSM 108380</strain>
    </source>
</reference>
<comment type="caution">
    <text evidence="2">The sequence shown here is derived from an EMBL/GenBank/DDBJ whole genome shotgun (WGS) entry which is preliminary data.</text>
</comment>
<keyword evidence="1" id="KW-0732">Signal</keyword>
<evidence type="ECO:0000256" key="1">
    <source>
        <dbReference type="SAM" id="SignalP"/>
    </source>
</evidence>
<accession>A0A8H4RWB3</accession>
<dbReference type="AlphaFoldDB" id="A0A8H4RWB3"/>
<evidence type="ECO:0000313" key="2">
    <source>
        <dbReference type="EMBL" id="KAF4637175.1"/>
    </source>
</evidence>
<gene>
    <name evidence="2" type="ORF">G7Y89_g910</name>
</gene>
<organism evidence="2 3">
    <name type="scientific">Cudoniella acicularis</name>
    <dbReference type="NCBI Taxonomy" id="354080"/>
    <lineage>
        <taxon>Eukaryota</taxon>
        <taxon>Fungi</taxon>
        <taxon>Dikarya</taxon>
        <taxon>Ascomycota</taxon>
        <taxon>Pezizomycotina</taxon>
        <taxon>Leotiomycetes</taxon>
        <taxon>Helotiales</taxon>
        <taxon>Tricladiaceae</taxon>
        <taxon>Cudoniella</taxon>
    </lineage>
</organism>
<sequence>MVFFTLSTLTLGLAALTSALPSRTRDTTQRSNFSLALNAVNYLHLSLNAIQSSTIGIMDLIFERQCTYPGTPAYLNNTLLIFTPSVYGYPLGTPYSMSFPSVGDNYGYTVPVTAIFGENGNTGFGESNGVITAKLDATLESFFACNETLDGVDRFALKWGVFKADGGAPDGCVAAQLVESFNVQ</sequence>